<organism evidence="1">
    <name type="scientific">Eremomyces bilateralis CBS 781.70</name>
    <dbReference type="NCBI Taxonomy" id="1392243"/>
    <lineage>
        <taxon>Eukaryota</taxon>
        <taxon>Fungi</taxon>
        <taxon>Dikarya</taxon>
        <taxon>Ascomycota</taxon>
        <taxon>Pezizomycotina</taxon>
        <taxon>Dothideomycetes</taxon>
        <taxon>Dothideomycetes incertae sedis</taxon>
        <taxon>Eremomycetales</taxon>
        <taxon>Eremomycetaceae</taxon>
        <taxon>Eremomyces</taxon>
    </lineage>
</organism>
<reference evidence="3" key="2">
    <citation type="submission" date="2020-04" db="EMBL/GenBank/DDBJ databases">
        <authorList>
            <consortium name="NCBI Genome Project"/>
        </authorList>
    </citation>
    <scope>NUCLEOTIDE SEQUENCE</scope>
    <source>
        <strain evidence="3">CBS 781.70</strain>
    </source>
</reference>
<evidence type="ECO:0000313" key="3">
    <source>
        <dbReference type="RefSeq" id="XP_033529659.1"/>
    </source>
</evidence>
<dbReference type="EMBL" id="ML975193">
    <property type="protein sequence ID" value="KAF1808028.1"/>
    <property type="molecule type" value="Genomic_DNA"/>
</dbReference>
<dbReference type="GeneID" id="54415342"/>
<evidence type="ECO:0000313" key="1">
    <source>
        <dbReference type="EMBL" id="KAF1808028.1"/>
    </source>
</evidence>
<proteinExistence type="predicted"/>
<reference evidence="1 3" key="1">
    <citation type="submission" date="2020-01" db="EMBL/GenBank/DDBJ databases">
        <authorList>
            <consortium name="DOE Joint Genome Institute"/>
            <person name="Haridas S."/>
            <person name="Albert R."/>
            <person name="Binder M."/>
            <person name="Bloem J."/>
            <person name="Labutti K."/>
            <person name="Salamov A."/>
            <person name="Andreopoulos B."/>
            <person name="Baker S.E."/>
            <person name="Barry K."/>
            <person name="Bills G."/>
            <person name="Bluhm B.H."/>
            <person name="Cannon C."/>
            <person name="Castanera R."/>
            <person name="Culley D.E."/>
            <person name="Daum C."/>
            <person name="Ezra D."/>
            <person name="Gonzalez J.B."/>
            <person name="Henrissat B."/>
            <person name="Kuo A."/>
            <person name="Liang C."/>
            <person name="Lipzen A."/>
            <person name="Lutzoni F."/>
            <person name="Magnuson J."/>
            <person name="Mondo S."/>
            <person name="Nolan M."/>
            <person name="Ohm R."/>
            <person name="Pangilinan J."/>
            <person name="Park H.-J."/>
            <person name="Ramirez L."/>
            <person name="Alfaro M."/>
            <person name="Sun H."/>
            <person name="Tritt A."/>
            <person name="Yoshinaga Y."/>
            <person name="Zwiers L.-H."/>
            <person name="Turgeon B.G."/>
            <person name="Goodwin S.B."/>
            <person name="Spatafora J.W."/>
            <person name="Crous P.W."/>
            <person name="Grigoriev I.V."/>
        </authorList>
    </citation>
    <scope>NUCLEOTIDE SEQUENCE</scope>
    <source>
        <strain evidence="1 3">CBS 781.70</strain>
    </source>
</reference>
<dbReference type="Proteomes" id="UP000504638">
    <property type="component" value="Unplaced"/>
</dbReference>
<evidence type="ECO:0000313" key="2">
    <source>
        <dbReference type="Proteomes" id="UP000504638"/>
    </source>
</evidence>
<dbReference type="AlphaFoldDB" id="A0A6G1FQM0"/>
<dbReference type="RefSeq" id="XP_033529659.1">
    <property type="nucleotide sequence ID" value="XM_033674772.1"/>
</dbReference>
<protein>
    <submittedName>
        <fullName evidence="1 3">Uncharacterized protein</fullName>
    </submittedName>
</protein>
<gene>
    <name evidence="1 3" type="ORF">P152DRAFT_258788</name>
</gene>
<name>A0A6G1FQM0_9PEZI</name>
<keyword evidence="2" id="KW-1185">Reference proteome</keyword>
<sequence length="228" mass="24683">MHDVDDDVDIGISLVQIRTGYAAWLSRGLRLVMKLNLVFAFQPSHVGASPPLPIAAAFAVQIPVSKAIVAPDHAMDCAIMSLRYARPWSRHSHHAIAPPRIKPASITSRKGLPSTFVGTSFLYAIVWVGHGALPTDRLRPTGLLQQIVTHASIARLFVSDLISSITALFACDCKSCARRFSNDVATALLRDSELSSWGCFHTPIPSSAGLLGYARPVWSFANGFPVQL</sequence>
<reference evidence="3" key="3">
    <citation type="submission" date="2025-04" db="UniProtKB">
        <authorList>
            <consortium name="RefSeq"/>
        </authorList>
    </citation>
    <scope>IDENTIFICATION</scope>
    <source>
        <strain evidence="3">CBS 781.70</strain>
    </source>
</reference>
<accession>A0A6G1FQM0</accession>